<comment type="caution">
    <text evidence="6">Lacks conserved residue(s) required for the propagation of feature annotation.</text>
</comment>
<evidence type="ECO:0000256" key="6">
    <source>
        <dbReference type="PROSITE-ProRule" id="PRU01211"/>
    </source>
</evidence>
<dbReference type="SUPFAM" id="SSF55486">
    <property type="entry name" value="Metalloproteases ('zincins'), catalytic domain"/>
    <property type="match status" value="1"/>
</dbReference>
<evidence type="ECO:0000256" key="4">
    <source>
        <dbReference type="ARBA" id="ARBA00022833"/>
    </source>
</evidence>
<dbReference type="PRINTS" id="PR00480">
    <property type="entry name" value="ASTACIN"/>
</dbReference>
<feature type="domain" description="Peptidase M12A" evidence="8">
    <location>
        <begin position="37"/>
        <end position="245"/>
    </location>
</feature>
<feature type="binding site" evidence="6">
    <location>
        <position position="152"/>
    </location>
    <ligand>
        <name>Zn(2+)</name>
        <dbReference type="ChEBI" id="CHEBI:29105"/>
        <note>catalytic</note>
    </ligand>
</feature>
<dbReference type="GO" id="GO:0008270">
    <property type="term" value="F:zinc ion binding"/>
    <property type="evidence" value="ECO:0007669"/>
    <property type="project" value="UniProtKB-UniRule"/>
</dbReference>
<dbReference type="InterPro" id="IPR024079">
    <property type="entry name" value="MetalloPept_cat_dom_sf"/>
</dbReference>
<evidence type="ECO:0000313" key="10">
    <source>
        <dbReference type="Proteomes" id="UP001151699"/>
    </source>
</evidence>
<comment type="caution">
    <text evidence="9">The sequence shown here is derived from an EMBL/GenBank/DDBJ whole genome shotgun (WGS) entry which is preliminary data.</text>
</comment>
<keyword evidence="1 6" id="KW-0645">Protease</keyword>
<keyword evidence="10" id="KW-1185">Reference proteome</keyword>
<dbReference type="Gene3D" id="3.40.390.10">
    <property type="entry name" value="Collagenase (Catalytic Domain)"/>
    <property type="match status" value="1"/>
</dbReference>
<evidence type="ECO:0000256" key="2">
    <source>
        <dbReference type="ARBA" id="ARBA00022723"/>
    </source>
</evidence>
<feature type="non-terminal residue" evidence="9">
    <location>
        <position position="250"/>
    </location>
</feature>
<dbReference type="InterPro" id="IPR034035">
    <property type="entry name" value="Astacin-like_dom"/>
</dbReference>
<keyword evidence="4 6" id="KW-0862">Zinc</keyword>
<proteinExistence type="predicted"/>
<keyword evidence="2 6" id="KW-0479">Metal-binding</keyword>
<dbReference type="OrthoDB" id="291007at2759"/>
<protein>
    <recommendedName>
        <fullName evidence="7">Metalloendopeptidase</fullName>
        <ecNumber evidence="7">3.4.24.-</ecNumber>
    </recommendedName>
</protein>
<dbReference type="GO" id="GO:0006508">
    <property type="term" value="P:proteolysis"/>
    <property type="evidence" value="ECO:0007669"/>
    <property type="project" value="UniProtKB-KW"/>
</dbReference>
<name>A0A9Q0MZ92_9DIPT</name>
<dbReference type="GO" id="GO:0004222">
    <property type="term" value="F:metalloendopeptidase activity"/>
    <property type="evidence" value="ECO:0007669"/>
    <property type="project" value="UniProtKB-UniRule"/>
</dbReference>
<dbReference type="InterPro" id="IPR001506">
    <property type="entry name" value="Peptidase_M12A"/>
</dbReference>
<dbReference type="Proteomes" id="UP001151699">
    <property type="component" value="Chromosome B"/>
</dbReference>
<sequence>MSVLSAPVDDGEGSLEDCFEEANEHHIEKRATKTGPNTLIKIPKIKNKNKWKRVVATGEILVPLVIKNRYYTRKDLAVFYKAIAEIERRTCINFVNRTTQRDYVIVRDGGKGKCGALVGRVGGPQYLSLTPPCMRKLKTCVHELIHILGFHHMHQRYDRDFFMDIKWKNIIEDSKYNFARYDNRWEAYGTGYDPWSCMHYAKDGFSKNKLNTVVPKKKKWLNVIGTQRSMSKGDVKRINRMYDCPRPHKN</sequence>
<evidence type="ECO:0000259" key="8">
    <source>
        <dbReference type="PROSITE" id="PS51864"/>
    </source>
</evidence>
<comment type="cofactor">
    <cofactor evidence="6 7">
        <name>Zn(2+)</name>
        <dbReference type="ChEBI" id="CHEBI:29105"/>
    </cofactor>
    <text evidence="6 7">Binds 1 zinc ion per subunit.</text>
</comment>
<keyword evidence="5 6" id="KW-0482">Metalloprotease</keyword>
<dbReference type="PANTHER" id="PTHR10127:SF780">
    <property type="entry name" value="METALLOENDOPEPTIDASE"/>
    <property type="match status" value="1"/>
</dbReference>
<keyword evidence="3 6" id="KW-0378">Hydrolase</keyword>
<dbReference type="Pfam" id="PF01400">
    <property type="entry name" value="Astacin"/>
    <property type="match status" value="1"/>
</dbReference>
<feature type="binding site" evidence="6">
    <location>
        <position position="142"/>
    </location>
    <ligand>
        <name>Zn(2+)</name>
        <dbReference type="ChEBI" id="CHEBI:29105"/>
        <note>catalytic</note>
    </ligand>
</feature>
<dbReference type="InterPro" id="IPR006026">
    <property type="entry name" value="Peptidase_Metallo"/>
</dbReference>
<feature type="binding site" evidence="6">
    <location>
        <position position="146"/>
    </location>
    <ligand>
        <name>Zn(2+)</name>
        <dbReference type="ChEBI" id="CHEBI:29105"/>
        <note>catalytic</note>
    </ligand>
</feature>
<evidence type="ECO:0000313" key="9">
    <source>
        <dbReference type="EMBL" id="KAJ6640792.1"/>
    </source>
</evidence>
<accession>A0A9Q0MZ92</accession>
<gene>
    <name evidence="9" type="primary">NAS8_0</name>
    <name evidence="9" type="ORF">Bhyg_05724</name>
</gene>
<organism evidence="9 10">
    <name type="scientific">Pseudolycoriella hygida</name>
    <dbReference type="NCBI Taxonomy" id="35572"/>
    <lineage>
        <taxon>Eukaryota</taxon>
        <taxon>Metazoa</taxon>
        <taxon>Ecdysozoa</taxon>
        <taxon>Arthropoda</taxon>
        <taxon>Hexapoda</taxon>
        <taxon>Insecta</taxon>
        <taxon>Pterygota</taxon>
        <taxon>Neoptera</taxon>
        <taxon>Endopterygota</taxon>
        <taxon>Diptera</taxon>
        <taxon>Nematocera</taxon>
        <taxon>Sciaroidea</taxon>
        <taxon>Sciaridae</taxon>
        <taxon>Pseudolycoriella</taxon>
    </lineage>
</organism>
<evidence type="ECO:0000256" key="3">
    <source>
        <dbReference type="ARBA" id="ARBA00022801"/>
    </source>
</evidence>
<evidence type="ECO:0000256" key="7">
    <source>
        <dbReference type="RuleBase" id="RU361183"/>
    </source>
</evidence>
<dbReference type="EMBL" id="WJQU01000002">
    <property type="protein sequence ID" value="KAJ6640792.1"/>
    <property type="molecule type" value="Genomic_DNA"/>
</dbReference>
<feature type="active site" evidence="6">
    <location>
        <position position="143"/>
    </location>
</feature>
<dbReference type="SMART" id="SM00235">
    <property type="entry name" value="ZnMc"/>
    <property type="match status" value="1"/>
</dbReference>
<reference evidence="9" key="1">
    <citation type="submission" date="2022-07" db="EMBL/GenBank/DDBJ databases">
        <authorList>
            <person name="Trinca V."/>
            <person name="Uliana J.V.C."/>
            <person name="Torres T.T."/>
            <person name="Ward R.J."/>
            <person name="Monesi N."/>
        </authorList>
    </citation>
    <scope>NUCLEOTIDE SEQUENCE</scope>
    <source>
        <strain evidence="9">HSMRA1968</strain>
        <tissue evidence="9">Whole embryos</tissue>
    </source>
</reference>
<dbReference type="AlphaFoldDB" id="A0A9Q0MZ92"/>
<dbReference type="PROSITE" id="PS51864">
    <property type="entry name" value="ASTACIN"/>
    <property type="match status" value="1"/>
</dbReference>
<evidence type="ECO:0000256" key="1">
    <source>
        <dbReference type="ARBA" id="ARBA00022670"/>
    </source>
</evidence>
<dbReference type="CDD" id="cd04280">
    <property type="entry name" value="ZnMc_astacin_like"/>
    <property type="match status" value="1"/>
</dbReference>
<dbReference type="PANTHER" id="PTHR10127">
    <property type="entry name" value="DISCOIDIN, CUB, EGF, LAMININ , AND ZINC METALLOPROTEASE DOMAIN CONTAINING"/>
    <property type="match status" value="1"/>
</dbReference>
<evidence type="ECO:0000256" key="5">
    <source>
        <dbReference type="ARBA" id="ARBA00023049"/>
    </source>
</evidence>
<dbReference type="EC" id="3.4.24.-" evidence="7"/>